<evidence type="ECO:0000256" key="1">
    <source>
        <dbReference type="ARBA" id="ARBA00004689"/>
    </source>
</evidence>
<evidence type="ECO:0000256" key="4">
    <source>
        <dbReference type="ARBA" id="ARBA00022605"/>
    </source>
</evidence>
<dbReference type="InterPro" id="IPR000891">
    <property type="entry name" value="PYR_CT"/>
</dbReference>
<dbReference type="InterPro" id="IPR050073">
    <property type="entry name" value="2-IPM_HCS-like"/>
</dbReference>
<dbReference type="InterPro" id="IPR002034">
    <property type="entry name" value="AIPM/Hcit_synth_CS"/>
</dbReference>
<accession>A0A168M1F2</accession>
<protein>
    <recommendedName>
        <fullName evidence="2">2-isopropylmalate synthase</fullName>
        <ecNumber evidence="2">2.3.3.13</ecNumber>
    </recommendedName>
</protein>
<keyword evidence="3" id="KW-0432">Leucine biosynthesis</keyword>
<proteinExistence type="predicted"/>
<dbReference type="GO" id="GO:0009098">
    <property type="term" value="P:L-leucine biosynthetic process"/>
    <property type="evidence" value="ECO:0007669"/>
    <property type="project" value="UniProtKB-KW"/>
</dbReference>
<dbReference type="STRING" id="4829.A0A168M1F2"/>
<name>A0A168M1F2_ABSGL</name>
<dbReference type="Gene3D" id="1.10.238.260">
    <property type="match status" value="1"/>
</dbReference>
<dbReference type="EMBL" id="LT551959">
    <property type="protein sequence ID" value="SAL97808.1"/>
    <property type="molecule type" value="Genomic_DNA"/>
</dbReference>
<evidence type="ECO:0000313" key="9">
    <source>
        <dbReference type="Proteomes" id="UP000078561"/>
    </source>
</evidence>
<dbReference type="InParanoid" id="A0A168M1F2"/>
<comment type="pathway">
    <text evidence="1">Amino-acid biosynthesis; L-leucine biosynthesis; L-leucine from 3-methyl-2-oxobutanoate: step 1/4.</text>
</comment>
<dbReference type="InterPro" id="IPR013785">
    <property type="entry name" value="Aldolase_TIM"/>
</dbReference>
<organism evidence="8">
    <name type="scientific">Absidia glauca</name>
    <name type="common">Pin mould</name>
    <dbReference type="NCBI Taxonomy" id="4829"/>
    <lineage>
        <taxon>Eukaryota</taxon>
        <taxon>Fungi</taxon>
        <taxon>Fungi incertae sedis</taxon>
        <taxon>Mucoromycota</taxon>
        <taxon>Mucoromycotina</taxon>
        <taxon>Mucoromycetes</taxon>
        <taxon>Mucorales</taxon>
        <taxon>Cunninghamellaceae</taxon>
        <taxon>Absidia</taxon>
    </lineage>
</organism>
<dbReference type="PANTHER" id="PTHR10277">
    <property type="entry name" value="HOMOCITRATE SYNTHASE-RELATED"/>
    <property type="match status" value="1"/>
</dbReference>
<evidence type="ECO:0000313" key="8">
    <source>
        <dbReference type="EMBL" id="SAL97808.1"/>
    </source>
</evidence>
<feature type="domain" description="Pyruvate carboxyltransferase" evidence="7">
    <location>
        <begin position="1"/>
        <end position="162"/>
    </location>
</feature>
<dbReference type="EC" id="2.3.3.13" evidence="2"/>
<dbReference type="PROSITE" id="PS50991">
    <property type="entry name" value="PYR_CT"/>
    <property type="match status" value="1"/>
</dbReference>
<dbReference type="PANTHER" id="PTHR10277:SF9">
    <property type="entry name" value="2-ISOPROPYLMALATE SYNTHASE 1, CHLOROPLASTIC-RELATED"/>
    <property type="match status" value="1"/>
</dbReference>
<evidence type="ECO:0000259" key="7">
    <source>
        <dbReference type="PROSITE" id="PS50991"/>
    </source>
</evidence>
<dbReference type="PROSITE" id="PS00816">
    <property type="entry name" value="AIPM_HOMOCIT_SYNTH_2"/>
    <property type="match status" value="1"/>
</dbReference>
<keyword evidence="4" id="KW-0028">Amino-acid biosynthesis</keyword>
<evidence type="ECO:0000256" key="3">
    <source>
        <dbReference type="ARBA" id="ARBA00022430"/>
    </source>
</evidence>
<dbReference type="FunFam" id="1.10.238.260:FF:000001">
    <property type="entry name" value="2-isopropylmalate synthase"/>
    <property type="match status" value="1"/>
</dbReference>
<dbReference type="OrthoDB" id="2015253at2759"/>
<sequence>MAQTETSKYKLIIFDTTLRDGEQVGSPHSTTYHATRCTHAPLCNELTMVPGSLYRPWATFEGVRRIASEVGHLMEGREKIGKPVNVKGADMVVFSAHCHNDLGLATANSLAGIRNGARQIEGTINGIGERAGNAALEEIVMAVHTHPNVLPAHHELNIQQFYPLSRMVSELSELVVLPNKAIVGRNAFLHESGIHQDGVLKNRQTYEIMTPESVGVTEIALVLGKHSGRNALRNRGAEMGYTLDDTSMQKVFVRFKALCDKKKIVCDEEIRALFTSTLA</sequence>
<dbReference type="Pfam" id="PF22617">
    <property type="entry name" value="HCS_D2"/>
    <property type="match status" value="1"/>
</dbReference>
<dbReference type="Gene3D" id="3.20.20.70">
    <property type="entry name" value="Aldolase class I"/>
    <property type="match status" value="1"/>
</dbReference>
<gene>
    <name evidence="8" type="primary">ABSGL_03324.1 scaffold 4426</name>
</gene>
<reference evidence="8" key="1">
    <citation type="submission" date="2016-04" db="EMBL/GenBank/DDBJ databases">
        <authorList>
            <person name="Evans L.H."/>
            <person name="Alamgir A."/>
            <person name="Owens N."/>
            <person name="Weber N.D."/>
            <person name="Virtaneva K."/>
            <person name="Barbian K."/>
            <person name="Babar A."/>
            <person name="Rosenke K."/>
        </authorList>
    </citation>
    <scope>NUCLEOTIDE SEQUENCE [LARGE SCALE GENOMIC DNA]</scope>
    <source>
        <strain evidence="8">CBS 101.48</strain>
    </source>
</reference>
<evidence type="ECO:0000256" key="2">
    <source>
        <dbReference type="ARBA" id="ARBA00012973"/>
    </source>
</evidence>
<dbReference type="SUPFAM" id="SSF51569">
    <property type="entry name" value="Aldolase"/>
    <property type="match status" value="1"/>
</dbReference>
<dbReference type="Proteomes" id="UP000078561">
    <property type="component" value="Unassembled WGS sequence"/>
</dbReference>
<evidence type="ECO:0000256" key="6">
    <source>
        <dbReference type="ARBA" id="ARBA00023304"/>
    </source>
</evidence>
<keyword evidence="9" id="KW-1185">Reference proteome</keyword>
<dbReference type="Pfam" id="PF00682">
    <property type="entry name" value="HMGL-like"/>
    <property type="match status" value="1"/>
</dbReference>
<dbReference type="InterPro" id="IPR054691">
    <property type="entry name" value="LeuA/HCS_post-cat"/>
</dbReference>
<dbReference type="GO" id="GO:0003852">
    <property type="term" value="F:2-isopropylmalate synthase activity"/>
    <property type="evidence" value="ECO:0007669"/>
    <property type="project" value="UniProtKB-EC"/>
</dbReference>
<evidence type="ECO:0000256" key="5">
    <source>
        <dbReference type="ARBA" id="ARBA00022679"/>
    </source>
</evidence>
<dbReference type="AlphaFoldDB" id="A0A168M1F2"/>
<keyword evidence="6" id="KW-0100">Branched-chain amino acid biosynthesis</keyword>
<keyword evidence="5" id="KW-0808">Transferase</keyword>